<name>A0A0E3SAK7_9EURY</name>
<dbReference type="AlphaFoldDB" id="A0A0E3SAK7"/>
<evidence type="ECO:0000256" key="1">
    <source>
        <dbReference type="ARBA" id="ARBA00022898"/>
    </source>
</evidence>
<evidence type="ECO:0000256" key="2">
    <source>
        <dbReference type="RuleBase" id="RU004508"/>
    </source>
</evidence>
<dbReference type="STRING" id="1434110.MSHOH_0209"/>
<dbReference type="CDD" id="cd00616">
    <property type="entry name" value="AHBA_syn"/>
    <property type="match status" value="1"/>
</dbReference>
<dbReference type="InterPro" id="IPR015422">
    <property type="entry name" value="PyrdxlP-dep_Trfase_small"/>
</dbReference>
<proteinExistence type="inferred from homology"/>
<dbReference type="GO" id="GO:0030170">
    <property type="term" value="F:pyridoxal phosphate binding"/>
    <property type="evidence" value="ECO:0007669"/>
    <property type="project" value="UniProtKB-ARBA"/>
</dbReference>
<dbReference type="InterPro" id="IPR015421">
    <property type="entry name" value="PyrdxlP-dep_Trfase_major"/>
</dbReference>
<dbReference type="Pfam" id="PF01041">
    <property type="entry name" value="DegT_DnrJ_EryC1"/>
    <property type="match status" value="1"/>
</dbReference>
<organism evidence="3 4">
    <name type="scientific">Methanosarcina horonobensis HB-1 = JCM 15518</name>
    <dbReference type="NCBI Taxonomy" id="1434110"/>
    <lineage>
        <taxon>Archaea</taxon>
        <taxon>Methanobacteriati</taxon>
        <taxon>Methanobacteriota</taxon>
        <taxon>Stenosarchaea group</taxon>
        <taxon>Methanomicrobia</taxon>
        <taxon>Methanosarcinales</taxon>
        <taxon>Methanosarcinaceae</taxon>
        <taxon>Methanosarcina</taxon>
    </lineage>
</organism>
<keyword evidence="1 2" id="KW-0663">Pyridoxal phosphate</keyword>
<dbReference type="EMBL" id="CP009516">
    <property type="protein sequence ID" value="AKB76692.1"/>
    <property type="molecule type" value="Genomic_DNA"/>
</dbReference>
<dbReference type="PIRSF" id="PIRSF000390">
    <property type="entry name" value="PLP_StrS"/>
    <property type="match status" value="1"/>
</dbReference>
<dbReference type="InterPro" id="IPR000653">
    <property type="entry name" value="DegT/StrS_aminotransferase"/>
</dbReference>
<gene>
    <name evidence="3" type="ORF">MSHOH_0209</name>
</gene>
<dbReference type="PATRIC" id="fig|1434110.4.peg.236"/>
<dbReference type="GO" id="GO:0008483">
    <property type="term" value="F:transaminase activity"/>
    <property type="evidence" value="ECO:0007669"/>
    <property type="project" value="UniProtKB-KW"/>
</dbReference>
<dbReference type="OrthoDB" id="10355at2157"/>
<accession>A0A0E3SAK7</accession>
<dbReference type="SUPFAM" id="SSF53383">
    <property type="entry name" value="PLP-dependent transferases"/>
    <property type="match status" value="1"/>
</dbReference>
<dbReference type="Proteomes" id="UP000033101">
    <property type="component" value="Chromosome"/>
</dbReference>
<dbReference type="RefSeq" id="WP_048136759.1">
    <property type="nucleotide sequence ID" value="NZ_CP009516.1"/>
</dbReference>
<dbReference type="Gene3D" id="3.40.640.10">
    <property type="entry name" value="Type I PLP-dependent aspartate aminotransferase-like (Major domain)"/>
    <property type="match status" value="1"/>
</dbReference>
<keyword evidence="4" id="KW-1185">Reference proteome</keyword>
<dbReference type="GeneID" id="24829327"/>
<keyword evidence="3" id="KW-0808">Transferase</keyword>
<dbReference type="Gene3D" id="3.90.1150.10">
    <property type="entry name" value="Aspartate Aminotransferase, domain 1"/>
    <property type="match status" value="1"/>
</dbReference>
<dbReference type="KEGG" id="mhor:MSHOH_0209"/>
<dbReference type="FunFam" id="3.40.640.10:FF:000089">
    <property type="entry name" value="Aminotransferase, DegT/DnrJ/EryC1/StrS family"/>
    <property type="match status" value="1"/>
</dbReference>
<dbReference type="EC" id="2.6.1.-" evidence="3"/>
<keyword evidence="3" id="KW-0032">Aminotransferase</keyword>
<protein>
    <submittedName>
        <fullName evidence="3">UDP-4-amino-4-deoxy-L-arabinose--oxoglutarate aminotransferase</fullName>
        <ecNumber evidence="3">2.6.1.-</ecNumber>
    </submittedName>
</protein>
<dbReference type="PANTHER" id="PTHR30244:SF34">
    <property type="entry name" value="DTDP-4-AMINO-4,6-DIDEOXYGALACTOSE TRANSAMINASE"/>
    <property type="match status" value="1"/>
</dbReference>
<dbReference type="PANTHER" id="PTHR30244">
    <property type="entry name" value="TRANSAMINASE"/>
    <property type="match status" value="1"/>
</dbReference>
<reference evidence="3 4" key="1">
    <citation type="submission" date="2014-07" db="EMBL/GenBank/DDBJ databases">
        <title>Methanogenic archaea and the global carbon cycle.</title>
        <authorList>
            <person name="Henriksen J.R."/>
            <person name="Luke J."/>
            <person name="Reinhart S."/>
            <person name="Benedict M.N."/>
            <person name="Youngblut N.D."/>
            <person name="Metcalf M.E."/>
            <person name="Whitaker R.J."/>
            <person name="Metcalf W.W."/>
        </authorList>
    </citation>
    <scope>NUCLEOTIDE SEQUENCE [LARGE SCALE GENOMIC DNA]</scope>
    <source>
        <strain evidence="3 4">HB-1</strain>
    </source>
</reference>
<sequence length="360" mass="39194">MIPIAKPLLGKEEIDAVTKVLSSGMIAQGPKVEEFELAFSGYTGCEYSVAVNSGTAALHIALLAHGIGKGDEVITSPFTFIATANSILYTGAKPVFVDIESDTYNIDPDRIQEKITSKTKAIMPVHLYGQSADMKAIMEIAEDRKLVVIEDACQSHGAEYLGKKVGSFGTGGFSFYPTKNMTTSEGGMITTSDREIAEKAKMIRAHGSKIRYLHEMLGFNLRMTDIAAAIGLVQLEKLDGFTAARQKNAAMLSAGLKGISGIVPVITKPGRTHVFHQYTIRAEKRDELADFLKEKGIGTGVHYPVPIHKQPYYKELGYRDSLPVSEKAAEEVLSLPVHPALSEDDVQKIIREVKEFCAKA</sequence>
<dbReference type="InterPro" id="IPR015424">
    <property type="entry name" value="PyrdxlP-dep_Trfase"/>
</dbReference>
<evidence type="ECO:0000313" key="3">
    <source>
        <dbReference type="EMBL" id="AKB76692.1"/>
    </source>
</evidence>
<comment type="similarity">
    <text evidence="2">Belongs to the DegT/DnrJ/EryC1 family.</text>
</comment>
<dbReference type="HOGENOM" id="CLU_033332_7_2_2"/>
<dbReference type="GO" id="GO:0000271">
    <property type="term" value="P:polysaccharide biosynthetic process"/>
    <property type="evidence" value="ECO:0007669"/>
    <property type="project" value="TreeGrafter"/>
</dbReference>
<evidence type="ECO:0000313" key="4">
    <source>
        <dbReference type="Proteomes" id="UP000033101"/>
    </source>
</evidence>